<evidence type="ECO:0000313" key="4">
    <source>
        <dbReference type="EMBL" id="MCK0209107.1"/>
    </source>
</evidence>
<evidence type="ECO:0000256" key="1">
    <source>
        <dbReference type="SAM" id="MobiDB-lite"/>
    </source>
</evidence>
<accession>A0ABT0DP98</accession>
<dbReference type="Pfam" id="PF05170">
    <property type="entry name" value="AsmA"/>
    <property type="match status" value="2"/>
</dbReference>
<dbReference type="InterPro" id="IPR052894">
    <property type="entry name" value="AsmA-related"/>
</dbReference>
<keyword evidence="2" id="KW-0732">Signal</keyword>
<reference evidence="5" key="2">
    <citation type="submission" date="2023-07" db="EMBL/GenBank/DDBJ databases">
        <title>Ancylobacter moscoviensis sp. nov., facultatively methylotrophic bacteria from activated sludge and the reclassification of Starkeya novella (Starkey 1934) Kelly et al. 2000 as Ancylobacter novellus comb. nov., Starkeya koreensis Im et al. 2006 as Ancylobacter koreensis comb.nov., Angulomicrobium tetraedrale Vasil'eva et al. 1986 as Ancylobacter tetraedralis comb. nov., Angulomicrobium amanitiforme Fritz et al. 2004 as Ancylobacter amanitiformis comb. nov. and Methylorhabdus multivorans Doronina et al. 1996 as Ancylobacter multivorans comb. nov. and emended description of the genus Ancylobacter.</title>
        <authorList>
            <person name="Doronina N."/>
            <person name="Chemodurova A."/>
            <person name="Grouzdev D."/>
            <person name="Koziaeva V."/>
            <person name="Shi W."/>
            <person name="Wu L."/>
            <person name="Kaparullina E."/>
        </authorList>
    </citation>
    <scope>NUCLEOTIDE SEQUENCE [LARGE SCALE GENOMIC DNA]</scope>
    <source>
        <strain evidence="5">Jip08</strain>
    </source>
</reference>
<reference evidence="4 5" key="1">
    <citation type="submission" date="2022-04" db="EMBL/GenBank/DDBJ databases">
        <authorList>
            <person name="Grouzdev D.S."/>
            <person name="Pantiukh K.S."/>
            <person name="Krutkina M.S."/>
        </authorList>
    </citation>
    <scope>NUCLEOTIDE SEQUENCE [LARGE SCALE GENOMIC DNA]</scope>
    <source>
        <strain evidence="4 5">Jip08</strain>
    </source>
</reference>
<dbReference type="RefSeq" id="WP_247201614.1">
    <property type="nucleotide sequence ID" value="NZ_JALKCG010000005.1"/>
</dbReference>
<evidence type="ECO:0000259" key="3">
    <source>
        <dbReference type="Pfam" id="PF05170"/>
    </source>
</evidence>
<dbReference type="EMBL" id="JALKCG010000005">
    <property type="protein sequence ID" value="MCK0209107.1"/>
    <property type="molecule type" value="Genomic_DNA"/>
</dbReference>
<feature type="chain" id="PRO_5045051563" evidence="2">
    <location>
        <begin position="18"/>
        <end position="644"/>
    </location>
</feature>
<evidence type="ECO:0000256" key="2">
    <source>
        <dbReference type="SAM" id="SignalP"/>
    </source>
</evidence>
<dbReference type="PANTHER" id="PTHR30441">
    <property type="entry name" value="DUF748 DOMAIN-CONTAINING PROTEIN"/>
    <property type="match status" value="1"/>
</dbReference>
<protein>
    <submittedName>
        <fullName evidence="4">AsmA family protein</fullName>
    </submittedName>
</protein>
<feature type="domain" description="AsmA" evidence="3">
    <location>
        <begin position="16"/>
        <end position="116"/>
    </location>
</feature>
<feature type="signal peptide" evidence="2">
    <location>
        <begin position="1"/>
        <end position="17"/>
    </location>
</feature>
<keyword evidence="5" id="KW-1185">Reference proteome</keyword>
<gene>
    <name evidence="4" type="ORF">MWN33_13810</name>
</gene>
<evidence type="ECO:0000313" key="5">
    <source>
        <dbReference type="Proteomes" id="UP001202867"/>
    </source>
</evidence>
<sequence>MKKYVPFLILPVAAALAAGVLAPKLASEERLRGEIVALVEAKAGRTPVIEGPVSFAVLPWPSIEVERVAIDEPRGRVEIGAARVVLDLLPLLAGTLSADHIELTGADVTLNEPGDGLDAVSALVTGLGAAGSEAEIYVRSGSVRVARQGGDETVIPQADVRIAWRGGRDATVAGRAVWRGEPLDVDLNVSGLAALAAGGAGGLRLSLSGVPADLAFEGGMRLAGGPVVNGALSVSSRKLREALEWLDVEPPTEQGFGPFRLRGAALVSAQGVVLNDARIDLDGNSGVGGFNLRVDGSRAILQGSLASEQLDLSPYGQLALAGVQGGMWSRDAIDLDRTRSMDVDLRLSATQVLAGDASFRGMAASATVKGGKLSLAIGEAEAWGGVFRAALHVAPLDTGAEVRVDLSADDVALAQALGELFRVQRLEGTGSFRLSAGGAGASVMEIVQNLGGAFTLTGEKGALVGIDVGRILARLEKRPLSGGGDLRGGRTPYDSIVVDASISGGIAKLDRIDLQSSKLRIALAGESSIAQRDLDFAGTAQLVGSGPAEAGRASSGSGAASGTASGKAASPPANAAAAPTATAASAGNGEAAVVPIAFELPFIVRGDWDRPIVLPDPQALIRRSGAARPLFGGPGAMGVVDPLP</sequence>
<feature type="domain" description="AsmA" evidence="3">
    <location>
        <begin position="327"/>
        <end position="508"/>
    </location>
</feature>
<comment type="caution">
    <text evidence="4">The sequence shown here is derived from an EMBL/GenBank/DDBJ whole genome shotgun (WGS) entry which is preliminary data.</text>
</comment>
<feature type="region of interest" description="Disordered" evidence="1">
    <location>
        <begin position="545"/>
        <end position="574"/>
    </location>
</feature>
<organism evidence="4 5">
    <name type="scientific">Ancylobacter koreensis</name>
    <dbReference type="NCBI Taxonomy" id="266121"/>
    <lineage>
        <taxon>Bacteria</taxon>
        <taxon>Pseudomonadati</taxon>
        <taxon>Pseudomonadota</taxon>
        <taxon>Alphaproteobacteria</taxon>
        <taxon>Hyphomicrobiales</taxon>
        <taxon>Xanthobacteraceae</taxon>
        <taxon>Ancylobacter</taxon>
    </lineage>
</organism>
<dbReference type="PANTHER" id="PTHR30441:SF4">
    <property type="entry name" value="PROTEIN ASMA"/>
    <property type="match status" value="1"/>
</dbReference>
<dbReference type="Proteomes" id="UP001202867">
    <property type="component" value="Unassembled WGS sequence"/>
</dbReference>
<name>A0ABT0DP98_9HYPH</name>
<dbReference type="InterPro" id="IPR007844">
    <property type="entry name" value="AsmA"/>
</dbReference>
<proteinExistence type="predicted"/>